<dbReference type="GO" id="GO:0003677">
    <property type="term" value="F:DNA binding"/>
    <property type="evidence" value="ECO:0007669"/>
    <property type="project" value="UniProtKB-KW"/>
</dbReference>
<dbReference type="Gene3D" id="1.10.10.10">
    <property type="entry name" value="Winged helix-like DNA-binding domain superfamily/Winged helix DNA-binding domain"/>
    <property type="match status" value="1"/>
</dbReference>
<feature type="compositionally biased region" description="Low complexity" evidence="4">
    <location>
        <begin position="236"/>
        <end position="245"/>
    </location>
</feature>
<reference evidence="6 7" key="1">
    <citation type="submission" date="2023-07" db="EMBL/GenBank/DDBJ databases">
        <title>Sorghum-associated microbial communities from plants grown in Nebraska, USA.</title>
        <authorList>
            <person name="Schachtman D."/>
        </authorList>
    </citation>
    <scope>NUCLEOTIDE SEQUENCE [LARGE SCALE GENOMIC DNA]</scope>
    <source>
        <strain evidence="6 7">BE314</strain>
    </source>
</reference>
<evidence type="ECO:0000256" key="1">
    <source>
        <dbReference type="ARBA" id="ARBA00023015"/>
    </source>
</evidence>
<dbReference type="PANTHER" id="PTHR43537:SF5">
    <property type="entry name" value="UXU OPERON TRANSCRIPTIONAL REGULATOR"/>
    <property type="match status" value="1"/>
</dbReference>
<keyword evidence="2 6" id="KW-0238">DNA-binding</keyword>
<evidence type="ECO:0000313" key="7">
    <source>
        <dbReference type="Proteomes" id="UP001180453"/>
    </source>
</evidence>
<feature type="region of interest" description="Disordered" evidence="4">
    <location>
        <begin position="228"/>
        <end position="252"/>
    </location>
</feature>
<organism evidence="6 7">
    <name type="scientific">Roseateles saccharophilus</name>
    <name type="common">Pseudomonas saccharophila</name>
    <dbReference type="NCBI Taxonomy" id="304"/>
    <lineage>
        <taxon>Bacteria</taxon>
        <taxon>Pseudomonadati</taxon>
        <taxon>Pseudomonadota</taxon>
        <taxon>Betaproteobacteria</taxon>
        <taxon>Burkholderiales</taxon>
        <taxon>Sphaerotilaceae</taxon>
        <taxon>Roseateles</taxon>
    </lineage>
</organism>
<evidence type="ECO:0000256" key="2">
    <source>
        <dbReference type="ARBA" id="ARBA00023125"/>
    </source>
</evidence>
<dbReference type="InterPro" id="IPR000524">
    <property type="entry name" value="Tscrpt_reg_HTH_GntR"/>
</dbReference>
<dbReference type="Gene3D" id="1.20.120.530">
    <property type="entry name" value="GntR ligand-binding domain-like"/>
    <property type="match status" value="1"/>
</dbReference>
<dbReference type="SMART" id="SM00345">
    <property type="entry name" value="HTH_GNTR"/>
    <property type="match status" value="1"/>
</dbReference>
<dbReference type="SUPFAM" id="SSF46785">
    <property type="entry name" value="Winged helix' DNA-binding domain"/>
    <property type="match status" value="1"/>
</dbReference>
<dbReference type="CDD" id="cd07377">
    <property type="entry name" value="WHTH_GntR"/>
    <property type="match status" value="1"/>
</dbReference>
<feature type="domain" description="HTH gntR-type" evidence="5">
    <location>
        <begin position="11"/>
        <end position="79"/>
    </location>
</feature>
<dbReference type="Pfam" id="PF00392">
    <property type="entry name" value="GntR"/>
    <property type="match status" value="1"/>
</dbReference>
<evidence type="ECO:0000259" key="5">
    <source>
        <dbReference type="PROSITE" id="PS50949"/>
    </source>
</evidence>
<dbReference type="InterPro" id="IPR011711">
    <property type="entry name" value="GntR_C"/>
</dbReference>
<keyword evidence="3" id="KW-0804">Transcription</keyword>
<proteinExistence type="predicted"/>
<dbReference type="PANTHER" id="PTHR43537">
    <property type="entry name" value="TRANSCRIPTIONAL REGULATOR, GNTR FAMILY"/>
    <property type="match status" value="1"/>
</dbReference>
<sequence>MSIHQGSVETRRSYERTADRIRALIGAGRLKEGARLPAVRDLASQLGVSRQSLREALIALEIDGLIEIRGKVGIYVCPSARRRDLWALNVGGSPGEFLQARVVLESEVTMLAAARVSSLGLQRVEEALEEMRDGLARGYEPVEADRRFHLSIAEQSANSVLVEMIGALFDAWHPMSSRTRMRVETVRNWQSVLHEHESILRALKSRHPQAAAAEMCLHLQSSHGRWIGEPTPPSSPSVLSSPRRVSGLDAKGARSDTVRRNLISLDDSAANHWFCLGTSGSKPGSPCTATAGASAGSPIRMPAEAPCAPRSVVQGAAHMEGGHESAPVPWAGVVGPDHDCQASRARCISLGTSSFNDRIGSELEEAMSLQVLQLEQLPVISKKETARDEKVDSTRP</sequence>
<dbReference type="SUPFAM" id="SSF48008">
    <property type="entry name" value="GntR ligand-binding domain-like"/>
    <property type="match status" value="1"/>
</dbReference>
<name>A0ABU1YG40_ROSSA</name>
<dbReference type="Proteomes" id="UP001180453">
    <property type="component" value="Unassembled WGS sequence"/>
</dbReference>
<dbReference type="RefSeq" id="WP_310260285.1">
    <property type="nucleotide sequence ID" value="NZ_JAVDXU010000001.1"/>
</dbReference>
<gene>
    <name evidence="6" type="ORF">J2X20_000455</name>
</gene>
<keyword evidence="1" id="KW-0805">Transcription regulation</keyword>
<evidence type="ECO:0000313" key="6">
    <source>
        <dbReference type="EMBL" id="MDR7267826.1"/>
    </source>
</evidence>
<protein>
    <submittedName>
        <fullName evidence="6">DNA-binding FadR family transcriptional regulator</fullName>
    </submittedName>
</protein>
<accession>A0ABU1YG40</accession>
<evidence type="ECO:0000256" key="3">
    <source>
        <dbReference type="ARBA" id="ARBA00023163"/>
    </source>
</evidence>
<dbReference type="InterPro" id="IPR008920">
    <property type="entry name" value="TF_FadR/GntR_C"/>
</dbReference>
<evidence type="ECO:0000256" key="4">
    <source>
        <dbReference type="SAM" id="MobiDB-lite"/>
    </source>
</evidence>
<dbReference type="InterPro" id="IPR036388">
    <property type="entry name" value="WH-like_DNA-bd_sf"/>
</dbReference>
<keyword evidence="7" id="KW-1185">Reference proteome</keyword>
<dbReference type="SMART" id="SM00895">
    <property type="entry name" value="FCD"/>
    <property type="match status" value="1"/>
</dbReference>
<dbReference type="InterPro" id="IPR036390">
    <property type="entry name" value="WH_DNA-bd_sf"/>
</dbReference>
<dbReference type="PROSITE" id="PS50949">
    <property type="entry name" value="HTH_GNTR"/>
    <property type="match status" value="1"/>
</dbReference>
<dbReference type="EMBL" id="JAVDXU010000001">
    <property type="protein sequence ID" value="MDR7267826.1"/>
    <property type="molecule type" value="Genomic_DNA"/>
</dbReference>
<comment type="caution">
    <text evidence="6">The sequence shown here is derived from an EMBL/GenBank/DDBJ whole genome shotgun (WGS) entry which is preliminary data.</text>
</comment>
<dbReference type="Pfam" id="PF07729">
    <property type="entry name" value="FCD"/>
    <property type="match status" value="1"/>
</dbReference>
<dbReference type="PRINTS" id="PR00035">
    <property type="entry name" value="HTHGNTR"/>
</dbReference>